<accession>A0AAV2BFE7</accession>
<sequence length="156" mass="18002">MKRLFEITNLLLVAAIFGEGYKKEDEMSECFYKLVCELNKFEEFFDIREVAGPELTLKAATWFCEISGIENPAITRAFWFQFVDIICEMSDEEKERVFKEYFTLSGEYMMEECRNPTSELCLKADLAAGAFVNLISKYKANGVCRTFGENPVEMVP</sequence>
<keyword evidence="1" id="KW-0732">Signal</keyword>
<feature type="chain" id="PRO_5043718583" evidence="1">
    <location>
        <begin position="21"/>
        <end position="156"/>
    </location>
</feature>
<comment type="caution">
    <text evidence="2">The sequence shown here is derived from an EMBL/GenBank/DDBJ whole genome shotgun (WGS) entry which is preliminary data.</text>
</comment>
<gene>
    <name evidence="2" type="ORF">LARSCL_LOCUS18765</name>
</gene>
<dbReference type="AlphaFoldDB" id="A0AAV2BFE7"/>
<reference evidence="2 3" key="1">
    <citation type="submission" date="2024-04" db="EMBL/GenBank/DDBJ databases">
        <authorList>
            <person name="Rising A."/>
            <person name="Reimegard J."/>
            <person name="Sonavane S."/>
            <person name="Akerstrom W."/>
            <person name="Nylinder S."/>
            <person name="Hedman E."/>
            <person name="Kallberg Y."/>
        </authorList>
    </citation>
    <scope>NUCLEOTIDE SEQUENCE [LARGE SCALE GENOMIC DNA]</scope>
</reference>
<organism evidence="2 3">
    <name type="scientific">Larinioides sclopetarius</name>
    <dbReference type="NCBI Taxonomy" id="280406"/>
    <lineage>
        <taxon>Eukaryota</taxon>
        <taxon>Metazoa</taxon>
        <taxon>Ecdysozoa</taxon>
        <taxon>Arthropoda</taxon>
        <taxon>Chelicerata</taxon>
        <taxon>Arachnida</taxon>
        <taxon>Araneae</taxon>
        <taxon>Araneomorphae</taxon>
        <taxon>Entelegynae</taxon>
        <taxon>Araneoidea</taxon>
        <taxon>Araneidae</taxon>
        <taxon>Larinioides</taxon>
    </lineage>
</organism>
<proteinExistence type="predicted"/>
<protein>
    <submittedName>
        <fullName evidence="2">Uncharacterized protein</fullName>
    </submittedName>
</protein>
<dbReference type="Proteomes" id="UP001497382">
    <property type="component" value="Unassembled WGS sequence"/>
</dbReference>
<feature type="signal peptide" evidence="1">
    <location>
        <begin position="1"/>
        <end position="20"/>
    </location>
</feature>
<name>A0AAV2BFE7_9ARAC</name>
<evidence type="ECO:0000313" key="2">
    <source>
        <dbReference type="EMBL" id="CAL1294546.1"/>
    </source>
</evidence>
<evidence type="ECO:0000313" key="3">
    <source>
        <dbReference type="Proteomes" id="UP001497382"/>
    </source>
</evidence>
<keyword evidence="3" id="KW-1185">Reference proteome</keyword>
<dbReference type="EMBL" id="CAXIEN010000349">
    <property type="protein sequence ID" value="CAL1294546.1"/>
    <property type="molecule type" value="Genomic_DNA"/>
</dbReference>
<evidence type="ECO:0000256" key="1">
    <source>
        <dbReference type="SAM" id="SignalP"/>
    </source>
</evidence>